<comment type="caution">
    <text evidence="2">The sequence shown here is derived from an EMBL/GenBank/DDBJ whole genome shotgun (WGS) entry which is preliminary data.</text>
</comment>
<dbReference type="InterPro" id="IPR013108">
    <property type="entry name" value="Amidohydro_3"/>
</dbReference>
<dbReference type="CDD" id="cd01300">
    <property type="entry name" value="YtcJ_like"/>
    <property type="match status" value="1"/>
</dbReference>
<evidence type="ECO:0000259" key="1">
    <source>
        <dbReference type="Pfam" id="PF07969"/>
    </source>
</evidence>
<sequence>MSEPIKVFHARKILTMARNRPVATHVALREGRILAVGDAEDAAGWGAPIDDRFADKVLMPGLIEAHCHAMEGAVWADTFLGFFPRHSPEGSLEGGIRSIEDAVQRLQRAEAALTDPDQPLLAWGFDPIYYGGARMTRHDLDRVSTTRPVLVMHASFHIMNVNTVVLDRGGLFQVTGVEGILRDGQGDVTGELQEMAAMQYARQAVGAKFALTETSIASLRRFGRSATNAGVTTCTDLYAPLDDAALDAYVAATTAEDFPVRIAPAMAAAAWAPEAGIARMAVLKERANDKFHPGLVKVMTDGSIQGFTARLKWPGYHNGAPNGIWNQPPAVLKAQMKAYNAAGIQMHIHVNGDQASEFAIDCLAEALAEAPFPDHRHVLQHCQMADAAQFRRMAALGIAANLFANHIYYWGDQHAALTMGPDRARRMDACGTAMAEGVRFAMHSDAPITPLAPLFTAWCAVNRQTATGRELGPEEKISVADALHAITLGAAWQLRLDHVVGSIEVGKYADFAVLEDDPTGIAPQALKDVRIWGTILGGTPHQSAIGAA</sequence>
<name>A0A161Q7X3_9PROT</name>
<dbReference type="GO" id="GO:0016810">
    <property type="term" value="F:hydrolase activity, acting on carbon-nitrogen (but not peptide) bonds"/>
    <property type="evidence" value="ECO:0007669"/>
    <property type="project" value="InterPro"/>
</dbReference>
<dbReference type="InterPro" id="IPR033932">
    <property type="entry name" value="YtcJ-like"/>
</dbReference>
<feature type="domain" description="Amidohydrolase 3" evidence="1">
    <location>
        <begin position="55"/>
        <end position="539"/>
    </location>
</feature>
<dbReference type="Gene3D" id="3.10.310.70">
    <property type="match status" value="1"/>
</dbReference>
<gene>
    <name evidence="2" type="ORF">AUP44_20815</name>
</gene>
<evidence type="ECO:0000313" key="2">
    <source>
        <dbReference type="EMBL" id="KYO57299.1"/>
    </source>
</evidence>
<dbReference type="AlphaFoldDB" id="A0A161Q7X3"/>
<dbReference type="OrthoDB" id="9811399at2"/>
<dbReference type="InterPro" id="IPR011059">
    <property type="entry name" value="Metal-dep_hydrolase_composite"/>
</dbReference>
<dbReference type="GeneID" id="97243114"/>
<dbReference type="SUPFAM" id="SSF51338">
    <property type="entry name" value="Composite domain of metallo-dependent hydrolases"/>
    <property type="match status" value="1"/>
</dbReference>
<dbReference type="Gene3D" id="3.20.20.140">
    <property type="entry name" value="Metal-dependent hydrolases"/>
    <property type="match status" value="1"/>
</dbReference>
<dbReference type="SUPFAM" id="SSF51556">
    <property type="entry name" value="Metallo-dependent hydrolases"/>
    <property type="match status" value="1"/>
</dbReference>
<evidence type="ECO:0000313" key="3">
    <source>
        <dbReference type="Proteomes" id="UP000075787"/>
    </source>
</evidence>
<protein>
    <submittedName>
        <fullName evidence="2">Amidohydrolase</fullName>
    </submittedName>
</protein>
<dbReference type="PANTHER" id="PTHR22642">
    <property type="entry name" value="IMIDAZOLONEPROPIONASE"/>
    <property type="match status" value="1"/>
</dbReference>
<dbReference type="Pfam" id="PF07969">
    <property type="entry name" value="Amidohydro_3"/>
    <property type="match status" value="1"/>
</dbReference>
<dbReference type="PANTHER" id="PTHR22642:SF2">
    <property type="entry name" value="PROTEIN LONG AFTER FAR-RED 3"/>
    <property type="match status" value="1"/>
</dbReference>
<dbReference type="InterPro" id="IPR032466">
    <property type="entry name" value="Metal_Hydrolase"/>
</dbReference>
<dbReference type="Proteomes" id="UP000075787">
    <property type="component" value="Unassembled WGS sequence"/>
</dbReference>
<dbReference type="Gene3D" id="2.30.40.10">
    <property type="entry name" value="Urease, subunit C, domain 1"/>
    <property type="match status" value="1"/>
</dbReference>
<proteinExistence type="predicted"/>
<keyword evidence="2" id="KW-0378">Hydrolase</keyword>
<organism evidence="2 3">
    <name type="scientific">Tistrella mobilis</name>
    <dbReference type="NCBI Taxonomy" id="171437"/>
    <lineage>
        <taxon>Bacteria</taxon>
        <taxon>Pseudomonadati</taxon>
        <taxon>Pseudomonadota</taxon>
        <taxon>Alphaproteobacteria</taxon>
        <taxon>Geminicoccales</taxon>
        <taxon>Geminicoccaceae</taxon>
        <taxon>Tistrella</taxon>
    </lineage>
</organism>
<dbReference type="RefSeq" id="WP_062761649.1">
    <property type="nucleotide sequence ID" value="NZ_CP121045.1"/>
</dbReference>
<accession>A0A161Q7X3</accession>
<dbReference type="EMBL" id="LPZR01000031">
    <property type="protein sequence ID" value="KYO57299.1"/>
    <property type="molecule type" value="Genomic_DNA"/>
</dbReference>
<reference evidence="2 3" key="1">
    <citation type="submission" date="2015-12" db="EMBL/GenBank/DDBJ databases">
        <title>Genome sequence of Tistrella mobilis MCCC 1A02139.</title>
        <authorList>
            <person name="Lu L."/>
            <person name="Lai Q."/>
            <person name="Shao Z."/>
            <person name="Qian P."/>
        </authorList>
    </citation>
    <scope>NUCLEOTIDE SEQUENCE [LARGE SCALE GENOMIC DNA]</scope>
    <source>
        <strain evidence="2 3">MCCC 1A02139</strain>
    </source>
</reference>